<evidence type="ECO:0000313" key="7">
    <source>
        <dbReference type="EMBL" id="SLN70460.1"/>
    </source>
</evidence>
<keyword evidence="3 6" id="KW-0812">Transmembrane</keyword>
<dbReference type="GO" id="GO:0005886">
    <property type="term" value="C:plasma membrane"/>
    <property type="evidence" value="ECO:0007669"/>
    <property type="project" value="UniProtKB-SubCell"/>
</dbReference>
<feature type="transmembrane region" description="Helical" evidence="6">
    <location>
        <begin position="303"/>
        <end position="327"/>
    </location>
</feature>
<dbReference type="Pfam" id="PF02653">
    <property type="entry name" value="BPD_transp_2"/>
    <property type="match status" value="1"/>
</dbReference>
<name>A0A1Y5TRJ4_9PROT</name>
<dbReference type="EMBL" id="FWFR01000003">
    <property type="protein sequence ID" value="SLN70460.1"/>
    <property type="molecule type" value="Genomic_DNA"/>
</dbReference>
<evidence type="ECO:0000256" key="3">
    <source>
        <dbReference type="ARBA" id="ARBA00022692"/>
    </source>
</evidence>
<feature type="transmembrane region" description="Helical" evidence="6">
    <location>
        <begin position="231"/>
        <end position="254"/>
    </location>
</feature>
<evidence type="ECO:0000256" key="1">
    <source>
        <dbReference type="ARBA" id="ARBA00004651"/>
    </source>
</evidence>
<feature type="transmembrane region" description="Helical" evidence="6">
    <location>
        <begin position="182"/>
        <end position="201"/>
    </location>
</feature>
<feature type="transmembrane region" description="Helical" evidence="6">
    <location>
        <begin position="50"/>
        <end position="70"/>
    </location>
</feature>
<dbReference type="OrthoDB" id="9034298at2"/>
<evidence type="ECO:0000256" key="6">
    <source>
        <dbReference type="SAM" id="Phobius"/>
    </source>
</evidence>
<keyword evidence="5 6" id="KW-0472">Membrane</keyword>
<feature type="transmembrane region" description="Helical" evidence="6">
    <location>
        <begin position="24"/>
        <end position="44"/>
    </location>
</feature>
<evidence type="ECO:0000256" key="5">
    <source>
        <dbReference type="ARBA" id="ARBA00023136"/>
    </source>
</evidence>
<dbReference type="InParanoid" id="A0A1Y5TRJ4"/>
<evidence type="ECO:0000256" key="2">
    <source>
        <dbReference type="ARBA" id="ARBA00022475"/>
    </source>
</evidence>
<gene>
    <name evidence="7" type="ORF">OCH7691_03296</name>
</gene>
<accession>A0A1Y5TRJ4</accession>
<protein>
    <submittedName>
        <fullName evidence="7">Leucine/isoleucine/valine transporter permease subunit</fullName>
    </submittedName>
</protein>
<evidence type="ECO:0000256" key="4">
    <source>
        <dbReference type="ARBA" id="ARBA00022989"/>
    </source>
</evidence>
<proteinExistence type="predicted"/>
<dbReference type="PANTHER" id="PTHR30482:SF17">
    <property type="entry name" value="ABC TRANSPORTER ATP-BINDING PROTEIN"/>
    <property type="match status" value="1"/>
</dbReference>
<dbReference type="PANTHER" id="PTHR30482">
    <property type="entry name" value="HIGH-AFFINITY BRANCHED-CHAIN AMINO ACID TRANSPORT SYSTEM PERMEASE"/>
    <property type="match status" value="1"/>
</dbReference>
<dbReference type="InterPro" id="IPR001851">
    <property type="entry name" value="ABC_transp_permease"/>
</dbReference>
<dbReference type="InterPro" id="IPR043428">
    <property type="entry name" value="LivM-like"/>
</dbReference>
<keyword evidence="4 6" id="KW-1133">Transmembrane helix</keyword>
<evidence type="ECO:0000313" key="8">
    <source>
        <dbReference type="Proteomes" id="UP000193200"/>
    </source>
</evidence>
<dbReference type="AlphaFoldDB" id="A0A1Y5TRJ4"/>
<dbReference type="GO" id="GO:0015658">
    <property type="term" value="F:branched-chain amino acid transmembrane transporter activity"/>
    <property type="evidence" value="ECO:0007669"/>
    <property type="project" value="InterPro"/>
</dbReference>
<dbReference type="Proteomes" id="UP000193200">
    <property type="component" value="Unassembled WGS sequence"/>
</dbReference>
<dbReference type="RefSeq" id="WP_085884653.1">
    <property type="nucleotide sequence ID" value="NZ_FWFR01000003.1"/>
</dbReference>
<keyword evidence="8" id="KW-1185">Reference proteome</keyword>
<keyword evidence="2" id="KW-1003">Cell membrane</keyword>
<reference evidence="7 8" key="1">
    <citation type="submission" date="2017-03" db="EMBL/GenBank/DDBJ databases">
        <authorList>
            <person name="Afonso C.L."/>
            <person name="Miller P.J."/>
            <person name="Scott M.A."/>
            <person name="Spackman E."/>
            <person name="Goraichik I."/>
            <person name="Dimitrov K.M."/>
            <person name="Suarez D.L."/>
            <person name="Swayne D.E."/>
        </authorList>
    </citation>
    <scope>NUCLEOTIDE SEQUENCE [LARGE SCALE GENOMIC DNA]</scope>
    <source>
        <strain evidence="7 8">CECT 7691</strain>
    </source>
</reference>
<comment type="subcellular location">
    <subcellularLocation>
        <location evidence="1">Cell membrane</location>
        <topology evidence="1">Multi-pass membrane protein</topology>
    </subcellularLocation>
</comment>
<feature type="transmembrane region" description="Helical" evidence="6">
    <location>
        <begin position="82"/>
        <end position="100"/>
    </location>
</feature>
<feature type="transmembrane region" description="Helical" evidence="6">
    <location>
        <begin position="106"/>
        <end position="125"/>
    </location>
</feature>
<dbReference type="CDD" id="cd06581">
    <property type="entry name" value="TM_PBP1_LivM_like"/>
    <property type="match status" value="1"/>
</dbReference>
<feature type="transmembrane region" description="Helical" evidence="6">
    <location>
        <begin position="266"/>
        <end position="291"/>
    </location>
</feature>
<organism evidence="7 8">
    <name type="scientific">Oceanibacterium hippocampi</name>
    <dbReference type="NCBI Taxonomy" id="745714"/>
    <lineage>
        <taxon>Bacteria</taxon>
        <taxon>Pseudomonadati</taxon>
        <taxon>Pseudomonadota</taxon>
        <taxon>Alphaproteobacteria</taxon>
        <taxon>Sneathiellales</taxon>
        <taxon>Sneathiellaceae</taxon>
        <taxon>Oceanibacterium</taxon>
    </lineage>
</organism>
<sequence>MSGNPTSLTAPAGGRDSGPLSRNWRLLTAAAVAVAAGIAAPHVISSVLWISLLTQAVVDMIFATSVGLLVRQNGRISFGQAAFFGLGGYIFAVSIAREIATPELAIILAVVLPTLIAFLLGLIIARIPGVAHAMLTLAVGQAFYEVVFKWRELANGDDGMSVALPRTLFGFDSGMLQTPGSMLPIVWTILVMILVGFTLMARSPFGQLTEAIRENDERAQFIGYTTTLPRAVIYGASAFVAAVAGLLQTLYNGYISPDMFHWSLSGMALIMAIVGGPKIIWGPALGAFILFFFKDVAGDATEYWPALVGIMLIVVTLLLPEGFAGLAERTDVPLRRLRKGRAS</sequence>